<dbReference type="InterPro" id="IPR011990">
    <property type="entry name" value="TPR-like_helical_dom_sf"/>
</dbReference>
<sequence>MDPVPNRQLAKLMRELDFTQVTLAEAVNETLAELFGPDCPRRCSDRNVRYWLSGKVRWPWVQYLLALEHLFGRPAQALGFVPRGKGSTNLPAPPHRPLAAPKEENVLRRRFMTASTTATVALALGIDETPGRGRLSMSDVDRVRAQTARLDAHFFAIGGGPLLAAATAFVGRLNTALDNCRYGDRVEQALHAAICSLYASAGWAAHDCGDTETAARLHAASLQSALQAADSSAVARAWSNLALQARTEGRHREAVRLTRTALDHRQVRQDPHLAALLYSRLAIGQATTADRTGAARSLLAAERAYDRATTPPPSWLAFLNEAEVSGLAAIAHTALGHYAHAEAATAQALQLLPGAMRRQRALYRVQLAELQLAQHEREQAAATLTGLDTASLDSRRIATRLTVVQRTLATT</sequence>
<protein>
    <recommendedName>
        <fullName evidence="3">Transcriptional regulator</fullName>
    </recommendedName>
</protein>
<reference evidence="1 2" key="1">
    <citation type="journal article" date="2019" name="Int. J. Syst. Evol. Microbiol.">
        <title>The Global Catalogue of Microorganisms (GCM) 10K type strain sequencing project: providing services to taxonomists for standard genome sequencing and annotation.</title>
        <authorList>
            <consortium name="The Broad Institute Genomics Platform"/>
            <consortium name="The Broad Institute Genome Sequencing Center for Infectious Disease"/>
            <person name="Wu L."/>
            <person name="Ma J."/>
        </authorList>
    </citation>
    <scope>NUCLEOTIDE SEQUENCE [LARGE SCALE GENOMIC DNA]</scope>
    <source>
        <strain evidence="1 2">JCM 5067</strain>
    </source>
</reference>
<dbReference type="Proteomes" id="UP001500668">
    <property type="component" value="Unassembled WGS sequence"/>
</dbReference>
<comment type="caution">
    <text evidence="1">The sequence shown here is derived from an EMBL/GenBank/DDBJ whole genome shotgun (WGS) entry which is preliminary data.</text>
</comment>
<keyword evidence="2" id="KW-1185">Reference proteome</keyword>
<name>A0ABN1GH42_9ACTN</name>
<evidence type="ECO:0000313" key="1">
    <source>
        <dbReference type="EMBL" id="GAA0611413.1"/>
    </source>
</evidence>
<accession>A0ABN1GH42</accession>
<dbReference type="Gene3D" id="1.25.40.10">
    <property type="entry name" value="Tetratricopeptide repeat domain"/>
    <property type="match status" value="1"/>
</dbReference>
<evidence type="ECO:0000313" key="2">
    <source>
        <dbReference type="Proteomes" id="UP001500668"/>
    </source>
</evidence>
<gene>
    <name evidence="1" type="ORF">GCM10010394_46520</name>
</gene>
<dbReference type="EMBL" id="BAAACA010000034">
    <property type="protein sequence ID" value="GAA0611413.1"/>
    <property type="molecule type" value="Genomic_DNA"/>
</dbReference>
<proteinExistence type="predicted"/>
<evidence type="ECO:0008006" key="3">
    <source>
        <dbReference type="Google" id="ProtNLM"/>
    </source>
</evidence>
<dbReference type="SUPFAM" id="SSF48452">
    <property type="entry name" value="TPR-like"/>
    <property type="match status" value="1"/>
</dbReference>
<dbReference type="RefSeq" id="WP_344076198.1">
    <property type="nucleotide sequence ID" value="NZ_BAAACA010000034.1"/>
</dbReference>
<organism evidence="1 2">
    <name type="scientific">Streptomyces crystallinus</name>
    <dbReference type="NCBI Taxonomy" id="68191"/>
    <lineage>
        <taxon>Bacteria</taxon>
        <taxon>Bacillati</taxon>
        <taxon>Actinomycetota</taxon>
        <taxon>Actinomycetes</taxon>
        <taxon>Kitasatosporales</taxon>
        <taxon>Streptomycetaceae</taxon>
        <taxon>Streptomyces</taxon>
    </lineage>
</organism>